<organism evidence="1">
    <name type="scientific">Arundo donax</name>
    <name type="common">Giant reed</name>
    <name type="synonym">Donax arundinaceus</name>
    <dbReference type="NCBI Taxonomy" id="35708"/>
    <lineage>
        <taxon>Eukaryota</taxon>
        <taxon>Viridiplantae</taxon>
        <taxon>Streptophyta</taxon>
        <taxon>Embryophyta</taxon>
        <taxon>Tracheophyta</taxon>
        <taxon>Spermatophyta</taxon>
        <taxon>Magnoliopsida</taxon>
        <taxon>Liliopsida</taxon>
        <taxon>Poales</taxon>
        <taxon>Poaceae</taxon>
        <taxon>PACMAD clade</taxon>
        <taxon>Arundinoideae</taxon>
        <taxon>Arundineae</taxon>
        <taxon>Arundo</taxon>
    </lineage>
</organism>
<evidence type="ECO:0000313" key="1">
    <source>
        <dbReference type="EMBL" id="JAD38851.1"/>
    </source>
</evidence>
<sequence length="91" mass="10871">MSTVQISLAFQIFQSFMIRMYNKFLRPKIISPRFQNTHKSIEFFVIYRIIQLSTSKFLTKICNRFTILYQNTTNSNPTSITFNLKSFSEIR</sequence>
<protein>
    <submittedName>
        <fullName evidence="1">Uncharacterized protein</fullName>
    </submittedName>
</protein>
<accession>A0A0A8ZJ64</accession>
<name>A0A0A8ZJ64_ARUDO</name>
<dbReference type="AlphaFoldDB" id="A0A0A8ZJ64"/>
<reference evidence="1" key="2">
    <citation type="journal article" date="2015" name="Data Brief">
        <title>Shoot transcriptome of the giant reed, Arundo donax.</title>
        <authorList>
            <person name="Barrero R.A."/>
            <person name="Guerrero F.D."/>
            <person name="Moolhuijzen P."/>
            <person name="Goolsby J.A."/>
            <person name="Tidwell J."/>
            <person name="Bellgard S.E."/>
            <person name="Bellgard M.I."/>
        </authorList>
    </citation>
    <scope>NUCLEOTIDE SEQUENCE</scope>
    <source>
        <tissue evidence="1">Shoot tissue taken approximately 20 cm above the soil surface</tissue>
    </source>
</reference>
<dbReference type="EMBL" id="GBRH01259044">
    <property type="protein sequence ID" value="JAD38851.1"/>
    <property type="molecule type" value="Transcribed_RNA"/>
</dbReference>
<proteinExistence type="predicted"/>
<reference evidence="1" key="1">
    <citation type="submission" date="2014-09" db="EMBL/GenBank/DDBJ databases">
        <authorList>
            <person name="Magalhaes I.L.F."/>
            <person name="Oliveira U."/>
            <person name="Santos F.R."/>
            <person name="Vidigal T.H.D.A."/>
            <person name="Brescovit A.D."/>
            <person name="Santos A.J."/>
        </authorList>
    </citation>
    <scope>NUCLEOTIDE SEQUENCE</scope>
    <source>
        <tissue evidence="1">Shoot tissue taken approximately 20 cm above the soil surface</tissue>
    </source>
</reference>